<proteinExistence type="predicted"/>
<dbReference type="InterPro" id="IPR000719">
    <property type="entry name" value="Prot_kinase_dom"/>
</dbReference>
<comment type="caution">
    <text evidence="2">The sequence shown here is derived from an EMBL/GenBank/DDBJ whole genome shotgun (WGS) entry which is preliminary data.</text>
</comment>
<keyword evidence="2" id="KW-0723">Serine/threonine-protein kinase</keyword>
<dbReference type="SMART" id="SM00220">
    <property type="entry name" value="S_TKc"/>
    <property type="match status" value="1"/>
</dbReference>
<dbReference type="GO" id="GO:0004674">
    <property type="term" value="F:protein serine/threonine kinase activity"/>
    <property type="evidence" value="ECO:0007669"/>
    <property type="project" value="UniProtKB-KW"/>
</dbReference>
<evidence type="ECO:0000313" key="3">
    <source>
        <dbReference type="Proteomes" id="UP000257144"/>
    </source>
</evidence>
<name>A0A3D8GSK2_9BACI</name>
<sequence length="288" mass="32938">MGGKRLRFVVDGIVFGLQEEHDFGWLANYGKVFCVFDRQDSGNIAFGIERGGIKKLVKFAGAKPLRYSGKPEDAVARLKEAAPLYEELSHPHLVRLEDHFAVGGGYALVFEWFDGECLHMPDMFPPPKKYTDPESPFYRFRQLPLERRLEALDCIFEFHVFVEKKGFVAVDFYDGSILYDFKSNSIRICDIDFYRKKPYINSMGRMWGSSRFMSPEEFALGAPIDAKTNVFNMGAVAFVLLGGELDRSFSKWGASPGLHEVAEKAVDKERNARYSTVKEYFEAWKKAR</sequence>
<evidence type="ECO:0000313" key="2">
    <source>
        <dbReference type="EMBL" id="RDU37231.1"/>
    </source>
</evidence>
<protein>
    <submittedName>
        <fullName evidence="2">Serine/threonine protein kinase</fullName>
    </submittedName>
</protein>
<feature type="domain" description="Protein kinase" evidence="1">
    <location>
        <begin position="18"/>
        <end position="288"/>
    </location>
</feature>
<dbReference type="InterPro" id="IPR011009">
    <property type="entry name" value="Kinase-like_dom_sf"/>
</dbReference>
<reference evidence="2 3" key="1">
    <citation type="submission" date="2018-07" db="EMBL/GenBank/DDBJ databases">
        <title>Bacillus sp. YLB-04 draft genome sequence.</title>
        <authorList>
            <person name="Yu L."/>
            <person name="Tang X."/>
        </authorList>
    </citation>
    <scope>NUCLEOTIDE SEQUENCE [LARGE SCALE GENOMIC DNA]</scope>
    <source>
        <strain evidence="2 3">YLB-04</strain>
    </source>
</reference>
<accession>A0A3D8GSK2</accession>
<gene>
    <name evidence="2" type="ORF">DRW41_09885</name>
</gene>
<dbReference type="PROSITE" id="PS50011">
    <property type="entry name" value="PROTEIN_KINASE_DOM"/>
    <property type="match status" value="1"/>
</dbReference>
<dbReference type="EMBL" id="QNQT01000003">
    <property type="protein sequence ID" value="RDU37231.1"/>
    <property type="molecule type" value="Genomic_DNA"/>
</dbReference>
<dbReference type="AlphaFoldDB" id="A0A3D8GSK2"/>
<dbReference type="Gene3D" id="1.10.510.10">
    <property type="entry name" value="Transferase(Phosphotransferase) domain 1"/>
    <property type="match status" value="1"/>
</dbReference>
<keyword evidence="3" id="KW-1185">Reference proteome</keyword>
<keyword evidence="2" id="KW-0418">Kinase</keyword>
<dbReference type="Proteomes" id="UP000257144">
    <property type="component" value="Unassembled WGS sequence"/>
</dbReference>
<dbReference type="OrthoDB" id="334783at2"/>
<evidence type="ECO:0000259" key="1">
    <source>
        <dbReference type="PROSITE" id="PS50011"/>
    </source>
</evidence>
<organism evidence="2 3">
    <name type="scientific">Neobacillus piezotolerans</name>
    <dbReference type="NCBI Taxonomy" id="2259171"/>
    <lineage>
        <taxon>Bacteria</taxon>
        <taxon>Bacillati</taxon>
        <taxon>Bacillota</taxon>
        <taxon>Bacilli</taxon>
        <taxon>Bacillales</taxon>
        <taxon>Bacillaceae</taxon>
        <taxon>Neobacillus</taxon>
    </lineage>
</organism>
<keyword evidence="2" id="KW-0808">Transferase</keyword>
<dbReference type="GO" id="GO:0005524">
    <property type="term" value="F:ATP binding"/>
    <property type="evidence" value="ECO:0007669"/>
    <property type="project" value="InterPro"/>
</dbReference>
<dbReference type="SUPFAM" id="SSF56112">
    <property type="entry name" value="Protein kinase-like (PK-like)"/>
    <property type="match status" value="1"/>
</dbReference>